<dbReference type="RefSeq" id="WP_015746876.1">
    <property type="nucleotide sequence ID" value="NC_013235.1"/>
</dbReference>
<dbReference type="Gene3D" id="3.30.428.10">
    <property type="entry name" value="HIT-like"/>
    <property type="match status" value="1"/>
</dbReference>
<reference evidence="5 6" key="2">
    <citation type="journal article" date="2010" name="Stand. Genomic Sci.">
        <title>Complete genome sequence of Nakamurella multipartita type strain (Y-104).</title>
        <authorList>
            <person name="Tice H."/>
            <person name="Mayilraj S."/>
            <person name="Sims D."/>
            <person name="Lapidus A."/>
            <person name="Nolan M."/>
            <person name="Lucas S."/>
            <person name="Glavina Del Rio T."/>
            <person name="Copeland A."/>
            <person name="Cheng J.F."/>
            <person name="Meincke L."/>
            <person name="Bruce D."/>
            <person name="Goodwin L."/>
            <person name="Pitluck S."/>
            <person name="Ivanova N."/>
            <person name="Mavromatis K."/>
            <person name="Ovchinnikova G."/>
            <person name="Pati A."/>
            <person name="Chen A."/>
            <person name="Palaniappan K."/>
            <person name="Land M."/>
            <person name="Hauser L."/>
            <person name="Chang Y.J."/>
            <person name="Jeffries C.D."/>
            <person name="Detter J.C."/>
            <person name="Brettin T."/>
            <person name="Rohde M."/>
            <person name="Goker M."/>
            <person name="Bristow J."/>
            <person name="Eisen J.A."/>
            <person name="Markowitz V."/>
            <person name="Hugenholtz P."/>
            <person name="Kyrpides N.C."/>
            <person name="Klenk H.P."/>
            <person name="Chen F."/>
        </authorList>
    </citation>
    <scope>NUCLEOTIDE SEQUENCE [LARGE SCALE GENOMIC DNA]</scope>
    <source>
        <strain evidence="6">ATCC 700099 / DSM 44233 / CIP 104796 / JCM 9543 / NBRC 105858 / Y-104</strain>
    </source>
</reference>
<dbReference type="InterPro" id="IPR036265">
    <property type="entry name" value="HIT-like_sf"/>
</dbReference>
<protein>
    <submittedName>
        <fullName evidence="5">Histidine triad (HIT) protein</fullName>
    </submittedName>
</protein>
<name>C8XF84_NAKMY</name>
<dbReference type="Pfam" id="PF01230">
    <property type="entry name" value="HIT"/>
    <property type="match status" value="1"/>
</dbReference>
<dbReference type="KEGG" id="nml:Namu_1575"/>
<dbReference type="PROSITE" id="PS00892">
    <property type="entry name" value="HIT_1"/>
    <property type="match status" value="1"/>
</dbReference>
<dbReference type="STRING" id="479431.Namu_1575"/>
<dbReference type="InParanoid" id="C8XF84"/>
<evidence type="ECO:0000256" key="1">
    <source>
        <dbReference type="PIRSR" id="PIRSR601310-1"/>
    </source>
</evidence>
<dbReference type="SUPFAM" id="SSF54197">
    <property type="entry name" value="HIT-like"/>
    <property type="match status" value="1"/>
</dbReference>
<reference evidence="6" key="1">
    <citation type="submission" date="2009-09" db="EMBL/GenBank/DDBJ databases">
        <title>The complete genome of Nakamurella multipartita DSM 44233.</title>
        <authorList>
            <consortium name="US DOE Joint Genome Institute (JGI-PGF)"/>
            <person name="Lucas S."/>
            <person name="Copeland A."/>
            <person name="Lapidus A."/>
            <person name="Glavina del Rio T."/>
            <person name="Dalin E."/>
            <person name="Tice H."/>
            <person name="Bruce D."/>
            <person name="Goodwin L."/>
            <person name="Pitluck S."/>
            <person name="Kyrpides N."/>
            <person name="Mavromatis K."/>
            <person name="Ivanova N."/>
            <person name="Ovchinnikova G."/>
            <person name="Sims D."/>
            <person name="Meincke L."/>
            <person name="Brettin T."/>
            <person name="Detter J.C."/>
            <person name="Han C."/>
            <person name="Larimer F."/>
            <person name="Land M."/>
            <person name="Hauser L."/>
            <person name="Markowitz V."/>
            <person name="Cheng J.-F."/>
            <person name="Hugenholtz P."/>
            <person name="Woyke T."/>
            <person name="Wu D."/>
            <person name="Klenk H.-P."/>
            <person name="Eisen J.A."/>
        </authorList>
    </citation>
    <scope>NUCLEOTIDE SEQUENCE [LARGE SCALE GENOMIC DNA]</scope>
    <source>
        <strain evidence="6">ATCC 700099 / DSM 44233 / CIP 104796 / JCM 9543 / NBRC 105858 / Y-104</strain>
    </source>
</reference>
<dbReference type="HOGENOM" id="CLU_056776_8_1_11"/>
<dbReference type="EMBL" id="CP001737">
    <property type="protein sequence ID" value="ACV77970.1"/>
    <property type="molecule type" value="Genomic_DNA"/>
</dbReference>
<evidence type="ECO:0000259" key="4">
    <source>
        <dbReference type="PROSITE" id="PS51084"/>
    </source>
</evidence>
<evidence type="ECO:0000313" key="6">
    <source>
        <dbReference type="Proteomes" id="UP000002218"/>
    </source>
</evidence>
<feature type="short sequence motif" description="Histidine triad motif" evidence="2 3">
    <location>
        <begin position="102"/>
        <end position="106"/>
    </location>
</feature>
<dbReference type="PROSITE" id="PS51084">
    <property type="entry name" value="HIT_2"/>
    <property type="match status" value="1"/>
</dbReference>
<evidence type="ECO:0000256" key="3">
    <source>
        <dbReference type="PROSITE-ProRule" id="PRU00464"/>
    </source>
</evidence>
<proteinExistence type="predicted"/>
<dbReference type="InterPro" id="IPR001310">
    <property type="entry name" value="Histidine_triad_HIT"/>
</dbReference>
<feature type="active site" description="Tele-AMP-histidine intermediate" evidence="1">
    <location>
        <position position="104"/>
    </location>
</feature>
<dbReference type="AlphaFoldDB" id="C8XF84"/>
<evidence type="ECO:0000256" key="2">
    <source>
        <dbReference type="PIRSR" id="PIRSR601310-3"/>
    </source>
</evidence>
<dbReference type="GO" id="GO:0003824">
    <property type="term" value="F:catalytic activity"/>
    <property type="evidence" value="ECO:0007669"/>
    <property type="project" value="InterPro"/>
</dbReference>
<feature type="domain" description="HIT" evidence="4">
    <location>
        <begin position="9"/>
        <end position="118"/>
    </location>
</feature>
<keyword evidence="6" id="KW-1185">Reference proteome</keyword>
<dbReference type="PRINTS" id="PR00332">
    <property type="entry name" value="HISTRIAD"/>
</dbReference>
<organism evidence="5 6">
    <name type="scientific">Nakamurella multipartita (strain ATCC 700099 / DSM 44233 / CIP 104796 / JCM 9543 / NBRC 105858 / Y-104)</name>
    <name type="common">Microsphaera multipartita</name>
    <dbReference type="NCBI Taxonomy" id="479431"/>
    <lineage>
        <taxon>Bacteria</taxon>
        <taxon>Bacillati</taxon>
        <taxon>Actinomycetota</taxon>
        <taxon>Actinomycetes</taxon>
        <taxon>Nakamurellales</taxon>
        <taxon>Nakamurellaceae</taxon>
        <taxon>Nakamurella</taxon>
    </lineage>
</organism>
<dbReference type="CDD" id="cd01276">
    <property type="entry name" value="PKCI_related"/>
    <property type="match status" value="1"/>
</dbReference>
<dbReference type="Proteomes" id="UP000002218">
    <property type="component" value="Chromosome"/>
</dbReference>
<dbReference type="eggNOG" id="COG0537">
    <property type="taxonomic scope" value="Bacteria"/>
</dbReference>
<dbReference type="PANTHER" id="PTHR23089">
    <property type="entry name" value="HISTIDINE TRIAD HIT PROTEIN"/>
    <property type="match status" value="1"/>
</dbReference>
<dbReference type="InterPro" id="IPR019808">
    <property type="entry name" value="Histidine_triad_CS"/>
</dbReference>
<dbReference type="FunCoup" id="C8XF84">
    <property type="interactions" value="346"/>
</dbReference>
<accession>C8XF84</accession>
<sequence>MPYTSDDCLFCKIVAGTIPADVVHRDDHVVAFRDINPQAPTHILIIPTTHYENAAEVAGDDPSGLAALVVTARVLAQAEGIDRSGYRIVTNTGADAGQSVFHTHLHLLGGRRMAWPPG</sequence>
<dbReference type="OrthoDB" id="9784774at2"/>
<evidence type="ECO:0000313" key="5">
    <source>
        <dbReference type="EMBL" id="ACV77970.1"/>
    </source>
</evidence>
<dbReference type="InterPro" id="IPR011146">
    <property type="entry name" value="HIT-like"/>
</dbReference>
<gene>
    <name evidence="5" type="ordered locus">Namu_1575</name>
</gene>